<organism evidence="2 3">
    <name type="scientific">Isobaculum melis</name>
    <dbReference type="NCBI Taxonomy" id="142588"/>
    <lineage>
        <taxon>Bacteria</taxon>
        <taxon>Bacillati</taxon>
        <taxon>Bacillota</taxon>
        <taxon>Bacilli</taxon>
        <taxon>Lactobacillales</taxon>
        <taxon>Carnobacteriaceae</taxon>
        <taxon>Isobaculum</taxon>
    </lineage>
</organism>
<sequence>MKDSEIKKDNQELLDIRVPKESVFLAIEKGLAEGANKSHKKGWLIFGFIAITLFISTSIVFFTNPALADTIANIFGGAKLEKVDPAQEPEVAPKEIEEEEKVQQKYGIEPLKIDHGNQVTQEMLMKYWWAVVDESPNIYDNQTIPVFKYTETEVILSQIDKVTGAEVPIEYAAGQSETTMAYTLVGDVIEEKIYLSSQVLQNYFQASWVEDVLVLFPNDEYDHKDERKRMLQPVKLVE</sequence>
<dbReference type="Proteomes" id="UP000198948">
    <property type="component" value="Unassembled WGS sequence"/>
</dbReference>
<dbReference type="RefSeq" id="WP_092649270.1">
    <property type="nucleotide sequence ID" value="NZ_FOHA01000001.1"/>
</dbReference>
<evidence type="ECO:0000313" key="3">
    <source>
        <dbReference type="Proteomes" id="UP000198948"/>
    </source>
</evidence>
<accession>A0A1H9PSY7</accession>
<reference evidence="2 3" key="1">
    <citation type="submission" date="2016-10" db="EMBL/GenBank/DDBJ databases">
        <authorList>
            <person name="de Groot N.N."/>
        </authorList>
    </citation>
    <scope>NUCLEOTIDE SEQUENCE [LARGE SCALE GENOMIC DNA]</scope>
    <source>
        <strain evidence="2 3">DSM 13760</strain>
    </source>
</reference>
<protein>
    <submittedName>
        <fullName evidence="2">Uncharacterized protein</fullName>
    </submittedName>
</protein>
<evidence type="ECO:0000256" key="1">
    <source>
        <dbReference type="SAM" id="Phobius"/>
    </source>
</evidence>
<evidence type="ECO:0000313" key="2">
    <source>
        <dbReference type="EMBL" id="SER51248.1"/>
    </source>
</evidence>
<keyword evidence="1" id="KW-0812">Transmembrane</keyword>
<keyword evidence="1" id="KW-0472">Membrane</keyword>
<gene>
    <name evidence="2" type="ORF">SAMN04488559_101114</name>
</gene>
<proteinExistence type="predicted"/>
<dbReference type="OrthoDB" id="2184510at2"/>
<feature type="transmembrane region" description="Helical" evidence="1">
    <location>
        <begin position="43"/>
        <end position="62"/>
    </location>
</feature>
<dbReference type="AlphaFoldDB" id="A0A1H9PSY7"/>
<dbReference type="EMBL" id="FOHA01000001">
    <property type="protein sequence ID" value="SER51248.1"/>
    <property type="molecule type" value="Genomic_DNA"/>
</dbReference>
<name>A0A1H9PSY7_9LACT</name>
<keyword evidence="3" id="KW-1185">Reference proteome</keyword>
<keyword evidence="1" id="KW-1133">Transmembrane helix</keyword>